<evidence type="ECO:0000313" key="2">
    <source>
        <dbReference type="Proteomes" id="UP000887561"/>
    </source>
</evidence>
<organism evidence="2 3">
    <name type="scientific">Meloidogyne javanica</name>
    <name type="common">Root-knot nematode worm</name>
    <dbReference type="NCBI Taxonomy" id="6303"/>
    <lineage>
        <taxon>Eukaryota</taxon>
        <taxon>Metazoa</taxon>
        <taxon>Ecdysozoa</taxon>
        <taxon>Nematoda</taxon>
        <taxon>Chromadorea</taxon>
        <taxon>Rhabditida</taxon>
        <taxon>Tylenchina</taxon>
        <taxon>Tylenchomorpha</taxon>
        <taxon>Tylenchoidea</taxon>
        <taxon>Meloidogynidae</taxon>
        <taxon>Meloidogyninae</taxon>
        <taxon>Meloidogyne</taxon>
        <taxon>Meloidogyne incognita group</taxon>
    </lineage>
</organism>
<name>A0A915LZX9_MELJA</name>
<keyword evidence="2" id="KW-1185">Reference proteome</keyword>
<dbReference type="Proteomes" id="UP000887561">
    <property type="component" value="Unplaced"/>
</dbReference>
<evidence type="ECO:0000313" key="3">
    <source>
        <dbReference type="WBParaSite" id="scaffold20894_cov174.g19580"/>
    </source>
</evidence>
<proteinExistence type="predicted"/>
<evidence type="ECO:0000256" key="1">
    <source>
        <dbReference type="SAM" id="MobiDB-lite"/>
    </source>
</evidence>
<accession>A0A915LZX9</accession>
<feature type="region of interest" description="Disordered" evidence="1">
    <location>
        <begin position="1"/>
        <end position="44"/>
    </location>
</feature>
<sequence length="130" mass="14953">MFSRRKGAGNFEEGSGSKRIQKGKAKVDQHPPKKPPKPIVPPNPDNFSLAEVVGYYEEIATLKNFYDYNERANIKNKRESIMQRFTQNAQTMSTNNFKYHFKELTQINLGYDNDVNSLLGRVRAELAQLK</sequence>
<dbReference type="AlphaFoldDB" id="A0A915LZX9"/>
<dbReference type="WBParaSite" id="scaffold20894_cov174.g19580">
    <property type="protein sequence ID" value="scaffold20894_cov174.g19580"/>
    <property type="gene ID" value="scaffold20894_cov174.g19580"/>
</dbReference>
<reference evidence="3" key="1">
    <citation type="submission" date="2022-11" db="UniProtKB">
        <authorList>
            <consortium name="WormBaseParasite"/>
        </authorList>
    </citation>
    <scope>IDENTIFICATION</scope>
</reference>
<protein>
    <submittedName>
        <fullName evidence="3">Uncharacterized protein</fullName>
    </submittedName>
</protein>